<sequence>MSATHPTRLETRTKESNTCASQGLARKPPWRNEGLSVCPSVRPCVGRFRTSPPHLSRTPAPPPTHTLPCPLPSCVCVPRLSPGTPTTTDALSLLLQISNLAPSPLPHPRPTSHTHTALSFA</sequence>
<reference evidence="2" key="1">
    <citation type="submission" date="2022-03" db="EMBL/GenBank/DDBJ databases">
        <title>Genomic analyses of argali, domestic sheep and their hybrids provide insights into chromosomal evolution, heterosis and genetic basis of agronomic traits.</title>
        <authorList>
            <person name="Li M."/>
        </authorList>
    </citation>
    <scope>NUCLEOTIDE SEQUENCE</scope>
    <source>
        <strain evidence="2">CAU-MHL-2022a</strain>
        <tissue evidence="2">Skin</tissue>
    </source>
</reference>
<dbReference type="AlphaFoldDB" id="A0AAD4TJ60"/>
<proteinExistence type="predicted"/>
<gene>
    <name evidence="2" type="ORF">MG293_020892</name>
</gene>
<feature type="compositionally biased region" description="Polar residues" evidence="1">
    <location>
        <begin position="111"/>
        <end position="121"/>
    </location>
</feature>
<feature type="region of interest" description="Disordered" evidence="1">
    <location>
        <begin position="1"/>
        <end position="34"/>
    </location>
</feature>
<evidence type="ECO:0000313" key="2">
    <source>
        <dbReference type="EMBL" id="KAI4529052.1"/>
    </source>
</evidence>
<feature type="region of interest" description="Disordered" evidence="1">
    <location>
        <begin position="102"/>
        <end position="121"/>
    </location>
</feature>
<comment type="caution">
    <text evidence="2">The sequence shown here is derived from an EMBL/GenBank/DDBJ whole genome shotgun (WGS) entry which is preliminary data.</text>
</comment>
<dbReference type="Proteomes" id="UP001214576">
    <property type="component" value="Unassembled WGS sequence"/>
</dbReference>
<organism evidence="2 3">
    <name type="scientific">Ovis ammon polii</name>
    <dbReference type="NCBI Taxonomy" id="230172"/>
    <lineage>
        <taxon>Eukaryota</taxon>
        <taxon>Metazoa</taxon>
        <taxon>Chordata</taxon>
        <taxon>Craniata</taxon>
        <taxon>Vertebrata</taxon>
        <taxon>Euteleostomi</taxon>
        <taxon>Mammalia</taxon>
        <taxon>Eutheria</taxon>
        <taxon>Laurasiatheria</taxon>
        <taxon>Artiodactyla</taxon>
        <taxon>Ruminantia</taxon>
        <taxon>Pecora</taxon>
        <taxon>Bovidae</taxon>
        <taxon>Caprinae</taxon>
        <taxon>Ovis</taxon>
    </lineage>
</organism>
<keyword evidence="3" id="KW-1185">Reference proteome</keyword>
<evidence type="ECO:0000313" key="3">
    <source>
        <dbReference type="Proteomes" id="UP001214576"/>
    </source>
</evidence>
<evidence type="ECO:0000256" key="1">
    <source>
        <dbReference type="SAM" id="MobiDB-lite"/>
    </source>
</evidence>
<protein>
    <submittedName>
        <fullName evidence="2">Uncharacterized protein</fullName>
    </submittedName>
</protein>
<dbReference type="EMBL" id="JAKZEL010000041">
    <property type="protein sequence ID" value="KAI4529052.1"/>
    <property type="molecule type" value="Genomic_DNA"/>
</dbReference>
<accession>A0AAD4TJ60</accession>
<name>A0AAD4TJ60_OVIAM</name>